<evidence type="ECO:0000313" key="2">
    <source>
        <dbReference type="Proteomes" id="UP000078200"/>
    </source>
</evidence>
<dbReference type="EnsemblMetazoa" id="GAUT014479-RA">
    <property type="protein sequence ID" value="GAUT014479-PA"/>
    <property type="gene ID" value="GAUT014479"/>
</dbReference>
<name>A0A1A9UT43_GLOAU</name>
<sequence>MKCFEYLINTKYEIHFNFIENYYYVTPPVEDYYLEIVMRDPIGFLFVNLIKYPIINEISNALCYANVTYNRLLFVVHVYVREIAKIYVHKLENICICVQTIENVYNNSASNIIAQHARIVSCIMTIGIGYVETTQCTSG</sequence>
<keyword evidence="2" id="KW-1185">Reference proteome</keyword>
<reference evidence="1" key="1">
    <citation type="submission" date="2020-05" db="UniProtKB">
        <authorList>
            <consortium name="EnsemblMetazoa"/>
        </authorList>
    </citation>
    <scope>IDENTIFICATION</scope>
    <source>
        <strain evidence="1">TTRI</strain>
    </source>
</reference>
<proteinExistence type="predicted"/>
<evidence type="ECO:0000313" key="1">
    <source>
        <dbReference type="EnsemblMetazoa" id="GAUT014479-PA"/>
    </source>
</evidence>
<protein>
    <submittedName>
        <fullName evidence="1">Uncharacterized protein</fullName>
    </submittedName>
</protein>
<dbReference type="Proteomes" id="UP000078200">
    <property type="component" value="Unassembled WGS sequence"/>
</dbReference>
<dbReference type="AlphaFoldDB" id="A0A1A9UT43"/>
<organism evidence="1 2">
    <name type="scientific">Glossina austeni</name>
    <name type="common">Savannah tsetse fly</name>
    <dbReference type="NCBI Taxonomy" id="7395"/>
    <lineage>
        <taxon>Eukaryota</taxon>
        <taxon>Metazoa</taxon>
        <taxon>Ecdysozoa</taxon>
        <taxon>Arthropoda</taxon>
        <taxon>Hexapoda</taxon>
        <taxon>Insecta</taxon>
        <taxon>Pterygota</taxon>
        <taxon>Neoptera</taxon>
        <taxon>Endopterygota</taxon>
        <taxon>Diptera</taxon>
        <taxon>Brachycera</taxon>
        <taxon>Muscomorpha</taxon>
        <taxon>Hippoboscoidea</taxon>
        <taxon>Glossinidae</taxon>
        <taxon>Glossina</taxon>
    </lineage>
</organism>
<accession>A0A1A9UT43</accession>
<dbReference type="VEuPathDB" id="VectorBase:GAUT014479"/>